<feature type="compositionally biased region" description="Basic residues" evidence="1">
    <location>
        <begin position="886"/>
        <end position="904"/>
    </location>
</feature>
<feature type="compositionally biased region" description="Basic residues" evidence="1">
    <location>
        <begin position="984"/>
        <end position="1006"/>
    </location>
</feature>
<dbReference type="PANTHER" id="PTHR15439">
    <property type="entry name" value="RETINOBLASTOMA-BINDING PROTEIN 6"/>
    <property type="match status" value="1"/>
</dbReference>
<dbReference type="PROSITE" id="PS51184">
    <property type="entry name" value="JMJC"/>
    <property type="match status" value="1"/>
</dbReference>
<evidence type="ECO:0000313" key="5">
    <source>
        <dbReference type="Proteomes" id="UP000789595"/>
    </source>
</evidence>
<feature type="compositionally biased region" description="Basic and acidic residues" evidence="1">
    <location>
        <begin position="868"/>
        <end position="885"/>
    </location>
</feature>
<protein>
    <recommendedName>
        <fullName evidence="6">Bifunctional lysine-specific demethylase and histidyl-hydroxylase</fullName>
    </recommendedName>
</protein>
<dbReference type="GO" id="GO:0005634">
    <property type="term" value="C:nucleus"/>
    <property type="evidence" value="ECO:0007669"/>
    <property type="project" value="TreeGrafter"/>
</dbReference>
<dbReference type="InterPro" id="IPR009057">
    <property type="entry name" value="Homeodomain-like_sf"/>
</dbReference>
<dbReference type="SMART" id="SM00333">
    <property type="entry name" value="TUDOR"/>
    <property type="match status" value="2"/>
</dbReference>
<dbReference type="Pfam" id="PF00249">
    <property type="entry name" value="Myb_DNA-binding"/>
    <property type="match status" value="1"/>
</dbReference>
<dbReference type="GO" id="GO:0061630">
    <property type="term" value="F:ubiquitin protein ligase activity"/>
    <property type="evidence" value="ECO:0007669"/>
    <property type="project" value="InterPro"/>
</dbReference>
<feature type="region of interest" description="Disordered" evidence="1">
    <location>
        <begin position="345"/>
        <end position="389"/>
    </location>
</feature>
<feature type="region of interest" description="Disordered" evidence="1">
    <location>
        <begin position="1"/>
        <end position="107"/>
    </location>
</feature>
<feature type="compositionally biased region" description="Basic residues" evidence="1">
    <location>
        <begin position="1041"/>
        <end position="1056"/>
    </location>
</feature>
<sequence>MMNESFLGIFDDDVSDAPPAASRQPSWGGVPASPGPPGAALGAVGREPSWAGLPSPGQLPTSPGQSIGRQPSWADLPEGAPSIADAWDSVPLPNTLHKAPSGEVDPRETVMPAEILAMPEADLLTPLWAPDPPKRVRSIPEAPPLSDAGSEPTGEGKSSDGGEEEIPPPKPKKPKKKKKKTTTKAKKPVPKKKDAPPVVQEMRIGAVVTAPALAFGSAFAAGAPEGKTYRGIVVDATDSDEAWVVRYDDDGLRFETATAFLTIVREEGGHHLRARRARALEERRRLERAKNEDKPWTPDETSELRSLVGELGASMETWPVIARRLKTGRPPVQVMSYYEALPKDLFEESEDEEPPVKKKRGRPPKAPAAAEEAAAPPTPDESSDDDVPISQLRTQKYSVGDRVEADWKNEGEFFPGRIAAVKKDAYSIQYDDGDFERNVSVERIRPLITIDEERVRQMVARVPLEKREAVLREAIARVEASLPAVEPSTSKGDLPIHSGDEFASIVAKALDDGNDAPLCVRNALGKDATLLSYFQEGPKQFLRRLRDLGHGSLSLLSFAGGSVSVDAALSLDVHKTPVALTPKLGGRLLEVLNGESTDKRRSNALERAPCLKGVPRFATALYGAYDDSEQFLVIQPGPSGDLRPHVDYLGSGVIYVLLQGRKKVSVWLPFPDDDRSNLSILASGHRRDVDVEHELRGPRFDLDMRPGDALFIPPLFPHLVRNYEGGSIAYGVNIISQASGRMMEQVRQLSPYDRAVFACHYLPADYPDDAWAANYSEETTEKALSDCLQRVASAKPGLAETLRREATLKGREATVVTPTTPREEKPPSQPFAATRIGGVTSLADMAKVAAAVARAAPPPEPPKARLPPHYEKRRSSDDDKKAKADAKKKKRSRSRGRRRRKSPSRSRSASSSRSRSRSPKRKRRAARSPSSSSSRSRSRSPKKRRRRRSRSRSRRKGRSRSPKRRKNRYDTALPSSSRSPPPRQRSRSRSRGRRRRSRSPKPKARYGSRQSRSPPPPANHYGPAPPQPPPSARSRYDTALPKRRGHELPARPHRYAHAPGAARTPSRSPPPTAAPKLSLAEQAKLAAREASR</sequence>
<feature type="region of interest" description="Disordered" evidence="1">
    <location>
        <begin position="852"/>
        <end position="1092"/>
    </location>
</feature>
<dbReference type="Gene3D" id="2.30.30.140">
    <property type="match status" value="1"/>
</dbReference>
<dbReference type="Gene3D" id="2.60.120.650">
    <property type="entry name" value="Cupin"/>
    <property type="match status" value="1"/>
</dbReference>
<feature type="compositionally biased region" description="Basic residues" evidence="1">
    <location>
        <begin position="914"/>
        <end position="926"/>
    </location>
</feature>
<feature type="compositionally biased region" description="Basic residues" evidence="1">
    <location>
        <begin position="170"/>
        <end position="190"/>
    </location>
</feature>
<comment type="caution">
    <text evidence="4">The sequence shown here is derived from an EMBL/GenBank/DDBJ whole genome shotgun (WGS) entry which is preliminary data.</text>
</comment>
<dbReference type="PANTHER" id="PTHR15439:SF0">
    <property type="entry name" value="CELL DIVISION CYCLE AND APOPTOSIS REGULATOR PROTEIN 1-RELATED"/>
    <property type="match status" value="1"/>
</dbReference>
<accession>A0A8J2SZC9</accession>
<evidence type="ECO:0000313" key="4">
    <source>
        <dbReference type="EMBL" id="CAH0376039.1"/>
    </source>
</evidence>
<dbReference type="InterPro" id="IPR001005">
    <property type="entry name" value="SANT/Myb"/>
</dbReference>
<dbReference type="SUPFAM" id="SSF46689">
    <property type="entry name" value="Homeodomain-like"/>
    <property type="match status" value="1"/>
</dbReference>
<dbReference type="AlphaFoldDB" id="A0A8J2SZC9"/>
<dbReference type="GO" id="GO:0006397">
    <property type="term" value="P:mRNA processing"/>
    <property type="evidence" value="ECO:0007669"/>
    <property type="project" value="InterPro"/>
</dbReference>
<organism evidence="4 5">
    <name type="scientific">Pelagomonas calceolata</name>
    <dbReference type="NCBI Taxonomy" id="35677"/>
    <lineage>
        <taxon>Eukaryota</taxon>
        <taxon>Sar</taxon>
        <taxon>Stramenopiles</taxon>
        <taxon>Ochrophyta</taxon>
        <taxon>Pelagophyceae</taxon>
        <taxon>Pelagomonadales</taxon>
        <taxon>Pelagomonadaceae</taxon>
        <taxon>Pelagomonas</taxon>
    </lineage>
</organism>
<dbReference type="InterPro" id="IPR033489">
    <property type="entry name" value="RBBP6"/>
</dbReference>
<feature type="compositionally biased region" description="Pro residues" evidence="1">
    <location>
        <begin position="856"/>
        <end position="865"/>
    </location>
</feature>
<dbReference type="EMBL" id="CAKKNE010000005">
    <property type="protein sequence ID" value="CAH0376039.1"/>
    <property type="molecule type" value="Genomic_DNA"/>
</dbReference>
<gene>
    <name evidence="4" type="ORF">PECAL_5P05930</name>
</gene>
<keyword evidence="5" id="KW-1185">Reference proteome</keyword>
<evidence type="ECO:0000259" key="3">
    <source>
        <dbReference type="PROSITE" id="PS51184"/>
    </source>
</evidence>
<dbReference type="OrthoDB" id="47172at2759"/>
<dbReference type="CDD" id="cd00167">
    <property type="entry name" value="SANT"/>
    <property type="match status" value="1"/>
</dbReference>
<feature type="compositionally biased region" description="Basic residues" evidence="1">
    <location>
        <begin position="936"/>
        <end position="967"/>
    </location>
</feature>
<dbReference type="PROSITE" id="PS50090">
    <property type="entry name" value="MYB_LIKE"/>
    <property type="match status" value="1"/>
</dbReference>
<feature type="compositionally biased region" description="Polar residues" evidence="1">
    <location>
        <begin position="58"/>
        <end position="69"/>
    </location>
</feature>
<feature type="compositionally biased region" description="Pro residues" evidence="1">
    <location>
        <begin position="1013"/>
        <end position="1031"/>
    </location>
</feature>
<feature type="region of interest" description="Disordered" evidence="1">
    <location>
        <begin position="125"/>
        <end position="197"/>
    </location>
</feature>
<dbReference type="GO" id="GO:0016567">
    <property type="term" value="P:protein ubiquitination"/>
    <property type="evidence" value="ECO:0007669"/>
    <property type="project" value="InterPro"/>
</dbReference>
<dbReference type="InterPro" id="IPR003347">
    <property type="entry name" value="JmjC_dom"/>
</dbReference>
<name>A0A8J2SZC9_9STRA</name>
<dbReference type="SUPFAM" id="SSF51197">
    <property type="entry name" value="Clavaminate synthase-like"/>
    <property type="match status" value="1"/>
</dbReference>
<evidence type="ECO:0008006" key="6">
    <source>
        <dbReference type="Google" id="ProtNLM"/>
    </source>
</evidence>
<dbReference type="SMART" id="SM00717">
    <property type="entry name" value="SANT"/>
    <property type="match status" value="1"/>
</dbReference>
<dbReference type="CDD" id="cd04508">
    <property type="entry name" value="Tudor_SF"/>
    <property type="match status" value="1"/>
</dbReference>
<dbReference type="GO" id="GO:0006511">
    <property type="term" value="P:ubiquitin-dependent protein catabolic process"/>
    <property type="evidence" value="ECO:0007669"/>
    <property type="project" value="TreeGrafter"/>
</dbReference>
<reference evidence="4" key="1">
    <citation type="submission" date="2021-11" db="EMBL/GenBank/DDBJ databases">
        <authorList>
            <consortium name="Genoscope - CEA"/>
            <person name="William W."/>
        </authorList>
    </citation>
    <scope>NUCLEOTIDE SEQUENCE</scope>
</reference>
<proteinExistence type="predicted"/>
<dbReference type="InterPro" id="IPR002999">
    <property type="entry name" value="Tudor"/>
</dbReference>
<dbReference type="Proteomes" id="UP000789595">
    <property type="component" value="Unassembled WGS sequence"/>
</dbReference>
<feature type="region of interest" description="Disordered" evidence="1">
    <location>
        <begin position="809"/>
        <end position="833"/>
    </location>
</feature>
<feature type="domain" description="Myb-like" evidence="2">
    <location>
        <begin position="288"/>
        <end position="342"/>
    </location>
</feature>
<evidence type="ECO:0000256" key="1">
    <source>
        <dbReference type="SAM" id="MobiDB-lite"/>
    </source>
</evidence>
<feature type="domain" description="JmjC" evidence="3">
    <location>
        <begin position="597"/>
        <end position="751"/>
    </location>
</feature>
<evidence type="ECO:0000259" key="2">
    <source>
        <dbReference type="PROSITE" id="PS50090"/>
    </source>
</evidence>
<feature type="compositionally biased region" description="Low complexity" evidence="1">
    <location>
        <begin position="16"/>
        <end position="45"/>
    </location>
</feature>